<dbReference type="PANTHER" id="PTHR28047:SF5">
    <property type="entry name" value="PROTEIN DCG1"/>
    <property type="match status" value="1"/>
</dbReference>
<dbReference type="EMBL" id="SMAI01000017">
    <property type="protein sequence ID" value="TCT01668.1"/>
    <property type="molecule type" value="Genomic_DNA"/>
</dbReference>
<dbReference type="GO" id="GO:0047661">
    <property type="term" value="F:amino-acid racemase activity"/>
    <property type="evidence" value="ECO:0007669"/>
    <property type="project" value="InterPro"/>
</dbReference>
<protein>
    <submittedName>
        <fullName evidence="2">Asp/Glu/hydantoin racemase</fullName>
    </submittedName>
</protein>
<dbReference type="InterPro" id="IPR052186">
    <property type="entry name" value="Hydantoin_racemase-like"/>
</dbReference>
<dbReference type="Proteomes" id="UP000294664">
    <property type="component" value="Unassembled WGS sequence"/>
</dbReference>
<name>A0A4V2UX26_9HYPH</name>
<gene>
    <name evidence="2" type="ORF">EDC64_11719</name>
</gene>
<dbReference type="Gene3D" id="3.40.50.12500">
    <property type="match status" value="1"/>
</dbReference>
<dbReference type="Pfam" id="PF01177">
    <property type="entry name" value="Asp_Glu_race"/>
    <property type="match status" value="1"/>
</dbReference>
<evidence type="ECO:0000313" key="3">
    <source>
        <dbReference type="Proteomes" id="UP000294664"/>
    </source>
</evidence>
<dbReference type="InterPro" id="IPR053714">
    <property type="entry name" value="Iso_Racemase_Enz_sf"/>
</dbReference>
<comment type="similarity">
    <text evidence="1">Belongs to the HyuE racemase family.</text>
</comment>
<keyword evidence="3" id="KW-1185">Reference proteome</keyword>
<dbReference type="AlphaFoldDB" id="A0A4V2UX26"/>
<reference evidence="2 3" key="1">
    <citation type="submission" date="2019-03" db="EMBL/GenBank/DDBJ databases">
        <title>Genomic Encyclopedia of Type Strains, Phase IV (KMG-IV): sequencing the most valuable type-strain genomes for metagenomic binning, comparative biology and taxonomic classification.</title>
        <authorList>
            <person name="Goeker M."/>
        </authorList>
    </citation>
    <scope>NUCLEOTIDE SEQUENCE [LARGE SCALE GENOMIC DNA]</scope>
    <source>
        <strain evidence="2 3">DSM 9035</strain>
    </source>
</reference>
<sequence length="282" mass="29514">MAFPTEDRQRNIGFLYSNLLLCLFYVQTRPRRPVVGLSLPHALCFHGTRLGNSQRDRVLKALLLNANTSQTVTDRLVATVLARCPPDVQIVGATAAFGAPYVSTRAAMTVAGHAALETVRAAVAREAQAGRPAFDVCHYACFGEPGIAALRAEMAFPVVGMAEASILTALQLGERFSIVTAGADWPGMLRDLMRRTALEARCAGIGVVAGDALALAGGDGGAAVRAAVEEVIARQSPDVVIIAGAALAGYAPALAPLCAVPILDSLAASFEQALALGRLRRR</sequence>
<organism evidence="2 3">
    <name type="scientific">Aquabacter spiritensis</name>
    <dbReference type="NCBI Taxonomy" id="933073"/>
    <lineage>
        <taxon>Bacteria</taxon>
        <taxon>Pseudomonadati</taxon>
        <taxon>Pseudomonadota</taxon>
        <taxon>Alphaproteobacteria</taxon>
        <taxon>Hyphomicrobiales</taxon>
        <taxon>Xanthobacteraceae</taxon>
        <taxon>Aquabacter</taxon>
    </lineage>
</organism>
<proteinExistence type="inferred from homology"/>
<dbReference type="InterPro" id="IPR015942">
    <property type="entry name" value="Asp/Glu/hydantoin_racemase"/>
</dbReference>
<dbReference type="PANTHER" id="PTHR28047">
    <property type="entry name" value="PROTEIN DCG1"/>
    <property type="match status" value="1"/>
</dbReference>
<accession>A0A4V2UX26</accession>
<comment type="caution">
    <text evidence="2">The sequence shown here is derived from an EMBL/GenBank/DDBJ whole genome shotgun (WGS) entry which is preliminary data.</text>
</comment>
<evidence type="ECO:0000313" key="2">
    <source>
        <dbReference type="EMBL" id="TCT01668.1"/>
    </source>
</evidence>
<evidence type="ECO:0000256" key="1">
    <source>
        <dbReference type="ARBA" id="ARBA00038414"/>
    </source>
</evidence>